<dbReference type="SUPFAM" id="SSF46785">
    <property type="entry name" value="Winged helix' DNA-binding domain"/>
    <property type="match status" value="1"/>
</dbReference>
<dbReference type="InterPro" id="IPR028978">
    <property type="entry name" value="Chorismate_lyase_/UTRA_dom_sf"/>
</dbReference>
<accession>A0A422M0K6</accession>
<dbReference type="SUPFAM" id="SSF64288">
    <property type="entry name" value="Chorismate lyase-like"/>
    <property type="match status" value="1"/>
</dbReference>
<dbReference type="EMBL" id="LKFU01000156">
    <property type="protein sequence ID" value="RND80212.1"/>
    <property type="molecule type" value="Genomic_DNA"/>
</dbReference>
<dbReference type="InterPro" id="IPR000524">
    <property type="entry name" value="Tscrpt_reg_HTH_GntR"/>
</dbReference>
<evidence type="ECO:0000313" key="5">
    <source>
        <dbReference type="EMBL" id="RND80212.1"/>
    </source>
</evidence>
<dbReference type="Gene3D" id="3.40.1410.10">
    <property type="entry name" value="Chorismate lyase-like"/>
    <property type="match status" value="1"/>
</dbReference>
<evidence type="ECO:0000313" key="6">
    <source>
        <dbReference type="Proteomes" id="UP000285532"/>
    </source>
</evidence>
<reference evidence="5 6" key="1">
    <citation type="journal article" date="2018" name="Front. Microbiol.">
        <title>Conversion of Methionine to Cysteine in Lactobacillus paracasei Depends on the Highly Mobile cysK-ctl-cysE Gene Cluster.</title>
        <authorList>
            <person name="Wuthrich D."/>
            <person name="Irmler S."/>
            <person name="Berthoud H."/>
            <person name="Guggenbuhl B."/>
            <person name="Eugster E."/>
            <person name="Bruggmann R."/>
        </authorList>
    </citation>
    <scope>NUCLEOTIDE SEQUENCE [LARGE SCALE GENOMIC DNA]</scope>
    <source>
        <strain evidence="5 6">FAM18172</strain>
    </source>
</reference>
<dbReference type="PANTHER" id="PTHR44846">
    <property type="entry name" value="MANNOSYL-D-GLYCERATE TRANSPORT/METABOLISM SYSTEM REPRESSOR MNGR-RELATED"/>
    <property type="match status" value="1"/>
</dbReference>
<comment type="caution">
    <text evidence="5">The sequence shown here is derived from an EMBL/GenBank/DDBJ whole genome shotgun (WGS) entry which is preliminary data.</text>
</comment>
<dbReference type="Proteomes" id="UP000285532">
    <property type="component" value="Unassembled WGS sequence"/>
</dbReference>
<evidence type="ECO:0000259" key="4">
    <source>
        <dbReference type="PROSITE" id="PS50949"/>
    </source>
</evidence>
<dbReference type="AlphaFoldDB" id="A0A422M0K6"/>
<dbReference type="PRINTS" id="PR00035">
    <property type="entry name" value="HTHGNTR"/>
</dbReference>
<dbReference type="InterPro" id="IPR036390">
    <property type="entry name" value="WH_DNA-bd_sf"/>
</dbReference>
<keyword evidence="1" id="KW-0805">Transcription regulation</keyword>
<dbReference type="GO" id="GO:0045892">
    <property type="term" value="P:negative regulation of DNA-templated transcription"/>
    <property type="evidence" value="ECO:0007669"/>
    <property type="project" value="TreeGrafter"/>
</dbReference>
<evidence type="ECO:0000256" key="3">
    <source>
        <dbReference type="ARBA" id="ARBA00023163"/>
    </source>
</evidence>
<dbReference type="InterPro" id="IPR036388">
    <property type="entry name" value="WH-like_DNA-bd_sf"/>
</dbReference>
<keyword evidence="3" id="KW-0804">Transcription</keyword>
<dbReference type="GO" id="GO:0003677">
    <property type="term" value="F:DNA binding"/>
    <property type="evidence" value="ECO:0007669"/>
    <property type="project" value="UniProtKB-KW"/>
</dbReference>
<dbReference type="PROSITE" id="PS50949">
    <property type="entry name" value="HTH_GNTR"/>
    <property type="match status" value="1"/>
</dbReference>
<protein>
    <submittedName>
        <fullName evidence="5">HTH-type transcriptional repressor DasR</fullName>
    </submittedName>
</protein>
<name>A0A422M0K6_LACPA</name>
<dbReference type="RefSeq" id="WP_123156160.1">
    <property type="nucleotide sequence ID" value="NZ_LKFI01000094.1"/>
</dbReference>
<dbReference type="SMART" id="SM00345">
    <property type="entry name" value="HTH_GNTR"/>
    <property type="match status" value="1"/>
</dbReference>
<keyword evidence="2" id="KW-0238">DNA-binding</keyword>
<organism evidence="5 6">
    <name type="scientific">Lacticaseibacillus paracasei</name>
    <name type="common">Lactobacillus paracasei</name>
    <dbReference type="NCBI Taxonomy" id="1597"/>
    <lineage>
        <taxon>Bacteria</taxon>
        <taxon>Bacillati</taxon>
        <taxon>Bacillota</taxon>
        <taxon>Bacilli</taxon>
        <taxon>Lactobacillales</taxon>
        <taxon>Lactobacillaceae</taxon>
        <taxon>Lacticaseibacillus</taxon>
    </lineage>
</organism>
<dbReference type="PANTHER" id="PTHR44846:SF1">
    <property type="entry name" value="MANNOSYL-D-GLYCERATE TRANSPORT_METABOLISM SYSTEM REPRESSOR MNGR-RELATED"/>
    <property type="match status" value="1"/>
</dbReference>
<feature type="domain" description="HTH gntR-type" evidence="4">
    <location>
        <begin position="6"/>
        <end position="73"/>
    </location>
</feature>
<sequence length="245" mass="27334">MDYSNQPLHEQLVTDLRKDMCETMPPDSQLPAERELAKRYGVSRNTVRAALAKLEMMGLIYRHRGKGTFVSPAVVNPTNLAETYSFTNQMLEEGKKPYSKVISLQNVAASAYIAEQMGIPKGTPTYELKRLRSADNVPMMVERTFIPADRFPGIDAATIENDGLYVTMLRKYDAPIISASEAFFASLMPDDDAVLLKVPLGSPCLSVQRTSKSLHDEIVEFTLSLARADQFIYRAQHHVQNGSTT</sequence>
<dbReference type="InterPro" id="IPR011663">
    <property type="entry name" value="UTRA"/>
</dbReference>
<dbReference type="SMART" id="SM00866">
    <property type="entry name" value="UTRA"/>
    <property type="match status" value="1"/>
</dbReference>
<dbReference type="Pfam" id="PF00392">
    <property type="entry name" value="GntR"/>
    <property type="match status" value="1"/>
</dbReference>
<evidence type="ECO:0000256" key="1">
    <source>
        <dbReference type="ARBA" id="ARBA00023015"/>
    </source>
</evidence>
<gene>
    <name evidence="5" type="ORF">FAM18172_03093</name>
</gene>
<dbReference type="Gene3D" id="1.10.10.10">
    <property type="entry name" value="Winged helix-like DNA-binding domain superfamily/Winged helix DNA-binding domain"/>
    <property type="match status" value="1"/>
</dbReference>
<dbReference type="GO" id="GO:0003700">
    <property type="term" value="F:DNA-binding transcription factor activity"/>
    <property type="evidence" value="ECO:0007669"/>
    <property type="project" value="InterPro"/>
</dbReference>
<evidence type="ECO:0000256" key="2">
    <source>
        <dbReference type="ARBA" id="ARBA00023125"/>
    </source>
</evidence>
<dbReference type="CDD" id="cd07377">
    <property type="entry name" value="WHTH_GntR"/>
    <property type="match status" value="1"/>
</dbReference>
<dbReference type="InterPro" id="IPR050679">
    <property type="entry name" value="Bact_HTH_transcr_reg"/>
</dbReference>
<proteinExistence type="predicted"/>
<dbReference type="Pfam" id="PF07702">
    <property type="entry name" value="UTRA"/>
    <property type="match status" value="1"/>
</dbReference>